<dbReference type="InterPro" id="IPR016195">
    <property type="entry name" value="Pol/histidinol_Pase-like"/>
</dbReference>
<comment type="catalytic activity">
    <reaction evidence="4">
        <text>O-phospho-L-tyrosyl-[protein] + H2O = L-tyrosyl-[protein] + phosphate</text>
        <dbReference type="Rhea" id="RHEA:10684"/>
        <dbReference type="Rhea" id="RHEA-COMP:10136"/>
        <dbReference type="Rhea" id="RHEA-COMP:20101"/>
        <dbReference type="ChEBI" id="CHEBI:15377"/>
        <dbReference type="ChEBI" id="CHEBI:43474"/>
        <dbReference type="ChEBI" id="CHEBI:46858"/>
        <dbReference type="ChEBI" id="CHEBI:61978"/>
        <dbReference type="EC" id="3.1.3.48"/>
    </reaction>
</comment>
<comment type="similarity">
    <text evidence="1">Belongs to the metallo-dependent hydrolases superfamily. CpsB/CapC family.</text>
</comment>
<dbReference type="PIRSF" id="PIRSF016557">
    <property type="entry name" value="Caps_synth_CpsB"/>
    <property type="match status" value="1"/>
</dbReference>
<dbReference type="AlphaFoldDB" id="A0A6S6U2J1"/>
<reference evidence="5" key="1">
    <citation type="submission" date="2020-01" db="EMBL/GenBank/DDBJ databases">
        <authorList>
            <person name="Meier V. D."/>
            <person name="Meier V D."/>
        </authorList>
    </citation>
    <scope>NUCLEOTIDE SEQUENCE</scope>
    <source>
        <strain evidence="5">HLG_WM_MAG_05</strain>
    </source>
</reference>
<dbReference type="EMBL" id="CACVAU010000075">
    <property type="protein sequence ID" value="CAA6824517.1"/>
    <property type="molecule type" value="Genomic_DNA"/>
</dbReference>
<protein>
    <recommendedName>
        <fullName evidence="2">protein-tyrosine-phosphatase</fullName>
        <ecNumber evidence="2">3.1.3.48</ecNumber>
    </recommendedName>
</protein>
<dbReference type="Pfam" id="PF19567">
    <property type="entry name" value="CpsB_CapC"/>
    <property type="match status" value="1"/>
</dbReference>
<proteinExistence type="inferred from homology"/>
<dbReference type="GO" id="GO:0030145">
    <property type="term" value="F:manganese ion binding"/>
    <property type="evidence" value="ECO:0007669"/>
    <property type="project" value="InterPro"/>
</dbReference>
<evidence type="ECO:0000256" key="1">
    <source>
        <dbReference type="ARBA" id="ARBA00005750"/>
    </source>
</evidence>
<accession>A0A6S6U2J1</accession>
<dbReference type="PANTHER" id="PTHR39181">
    <property type="entry name" value="TYROSINE-PROTEIN PHOSPHATASE YWQE"/>
    <property type="match status" value="1"/>
</dbReference>
<evidence type="ECO:0000256" key="3">
    <source>
        <dbReference type="ARBA" id="ARBA00022801"/>
    </source>
</evidence>
<evidence type="ECO:0000256" key="2">
    <source>
        <dbReference type="ARBA" id="ARBA00013064"/>
    </source>
</evidence>
<keyword evidence="3" id="KW-0378">Hydrolase</keyword>
<dbReference type="EC" id="3.1.3.48" evidence="2"/>
<name>A0A6S6U2J1_9BACT</name>
<dbReference type="SUPFAM" id="SSF89550">
    <property type="entry name" value="PHP domain-like"/>
    <property type="match status" value="1"/>
</dbReference>
<dbReference type="GO" id="GO:0004725">
    <property type="term" value="F:protein tyrosine phosphatase activity"/>
    <property type="evidence" value="ECO:0007669"/>
    <property type="project" value="UniProtKB-EC"/>
</dbReference>
<dbReference type="Gene3D" id="3.20.20.140">
    <property type="entry name" value="Metal-dependent hydrolases"/>
    <property type="match status" value="1"/>
</dbReference>
<dbReference type="InterPro" id="IPR016667">
    <property type="entry name" value="Caps_polysacc_synth_CpsB/CapC"/>
</dbReference>
<sequence length="261" mass="30343">MATATATATAMVIPNIRMLNMSLFNFLNRGSETLVDVDIHSHLIPSIDDGAKDLERSIELILKLQEMGYKKLITTPHVSDMFPNSTEVILNGYKTLKEELNKRKIEIEIEVAAEYYADETFERLLKNRDILTFGKEKYLLFELSYFTRPRELESLIHDIKMAGYVPVLAHPERYVYFHDSIEEYTKIKALGVLFQINLNSIVNYYSEEIGKVVKELINRGMVNFVGSDTHHRRHVKFLEKSLQNSFYKKVFKKNKILNNTL</sequence>
<gene>
    <name evidence="5" type="ORF">HELGO_WM20587</name>
</gene>
<dbReference type="PANTHER" id="PTHR39181:SF1">
    <property type="entry name" value="TYROSINE-PROTEIN PHOSPHATASE YWQE"/>
    <property type="match status" value="1"/>
</dbReference>
<evidence type="ECO:0000256" key="4">
    <source>
        <dbReference type="ARBA" id="ARBA00051722"/>
    </source>
</evidence>
<evidence type="ECO:0000313" key="5">
    <source>
        <dbReference type="EMBL" id="CAA6824517.1"/>
    </source>
</evidence>
<organism evidence="5">
    <name type="scientific">uncultured Sulfurovum sp</name>
    <dbReference type="NCBI Taxonomy" id="269237"/>
    <lineage>
        <taxon>Bacteria</taxon>
        <taxon>Pseudomonadati</taxon>
        <taxon>Campylobacterota</taxon>
        <taxon>Epsilonproteobacteria</taxon>
        <taxon>Campylobacterales</taxon>
        <taxon>Sulfurovaceae</taxon>
        <taxon>Sulfurovum</taxon>
        <taxon>environmental samples</taxon>
    </lineage>
</organism>